<protein>
    <recommendedName>
        <fullName evidence="4">Secreted protein</fullName>
    </recommendedName>
</protein>
<sequence>MKKIYFSLCILFSLNLSAQETTNQFSLNFLIPSAEYEVALSENTSIDAIVGIGAGYHKSGFDDSSEFGIFPQFEAQYRWYYNFAKRERKGKKVSENSANYIAAVGIFAGGDPLIGDMELNNDYVGFVGPAWGLQRIYNGNFKLNLNLGMGLGFNDLGDQYLSPLIDIQLGFKLGK</sequence>
<keyword evidence="1" id="KW-0732">Signal</keyword>
<proteinExistence type="predicted"/>
<name>A0ABW5X870_9FLAO</name>
<accession>A0ABW5X870</accession>
<evidence type="ECO:0000313" key="2">
    <source>
        <dbReference type="EMBL" id="MFD2833533.1"/>
    </source>
</evidence>
<dbReference type="RefSeq" id="WP_251742488.1">
    <property type="nucleotide sequence ID" value="NZ_JBHUOJ010000020.1"/>
</dbReference>
<feature type="signal peptide" evidence="1">
    <location>
        <begin position="1"/>
        <end position="18"/>
    </location>
</feature>
<dbReference type="EMBL" id="JBHUOJ010000020">
    <property type="protein sequence ID" value="MFD2833533.1"/>
    <property type="molecule type" value="Genomic_DNA"/>
</dbReference>
<comment type="caution">
    <text evidence="2">The sequence shown here is derived from an EMBL/GenBank/DDBJ whole genome shotgun (WGS) entry which is preliminary data.</text>
</comment>
<evidence type="ECO:0008006" key="4">
    <source>
        <dbReference type="Google" id="ProtNLM"/>
    </source>
</evidence>
<evidence type="ECO:0000313" key="3">
    <source>
        <dbReference type="Proteomes" id="UP001597438"/>
    </source>
</evidence>
<reference evidence="3" key="1">
    <citation type="journal article" date="2019" name="Int. J. Syst. Evol. Microbiol.">
        <title>The Global Catalogue of Microorganisms (GCM) 10K type strain sequencing project: providing services to taxonomists for standard genome sequencing and annotation.</title>
        <authorList>
            <consortium name="The Broad Institute Genomics Platform"/>
            <consortium name="The Broad Institute Genome Sequencing Center for Infectious Disease"/>
            <person name="Wu L."/>
            <person name="Ma J."/>
        </authorList>
    </citation>
    <scope>NUCLEOTIDE SEQUENCE [LARGE SCALE GENOMIC DNA]</scope>
    <source>
        <strain evidence="3">KCTC 52925</strain>
    </source>
</reference>
<organism evidence="2 3">
    <name type="scientific">Christiangramia antarctica</name>
    <dbReference type="NCBI Taxonomy" id="2058158"/>
    <lineage>
        <taxon>Bacteria</taxon>
        <taxon>Pseudomonadati</taxon>
        <taxon>Bacteroidota</taxon>
        <taxon>Flavobacteriia</taxon>
        <taxon>Flavobacteriales</taxon>
        <taxon>Flavobacteriaceae</taxon>
        <taxon>Christiangramia</taxon>
    </lineage>
</organism>
<feature type="chain" id="PRO_5047148680" description="Secreted protein" evidence="1">
    <location>
        <begin position="19"/>
        <end position="175"/>
    </location>
</feature>
<gene>
    <name evidence="2" type="ORF">ACFSYS_09560</name>
</gene>
<keyword evidence="3" id="KW-1185">Reference proteome</keyword>
<dbReference type="Proteomes" id="UP001597438">
    <property type="component" value="Unassembled WGS sequence"/>
</dbReference>
<evidence type="ECO:0000256" key="1">
    <source>
        <dbReference type="SAM" id="SignalP"/>
    </source>
</evidence>